<keyword evidence="2" id="KW-1185">Reference proteome</keyword>
<evidence type="ECO:0000313" key="1">
    <source>
        <dbReference type="EMBL" id="KAK1131961.1"/>
    </source>
</evidence>
<proteinExistence type="predicted"/>
<gene>
    <name evidence="1" type="ORF">K0M31_016103</name>
</gene>
<dbReference type="AlphaFoldDB" id="A0AA40G6J7"/>
<protein>
    <submittedName>
        <fullName evidence="1">Uncharacterized protein</fullName>
    </submittedName>
</protein>
<sequence>MTICLGNTLYTRARLLHTLSTIPIPKLQKNIYTAYMTRPGVTYAKAVNLQQQLQPDPAIRLYPIKLNHLTHTKNMLHQMHK</sequence>
<comment type="caution">
    <text evidence="1">The sequence shown here is derived from an EMBL/GenBank/DDBJ whole genome shotgun (WGS) entry which is preliminary data.</text>
</comment>
<dbReference type="EMBL" id="JAHYIQ010000005">
    <property type="protein sequence ID" value="KAK1131961.1"/>
    <property type="molecule type" value="Genomic_DNA"/>
</dbReference>
<evidence type="ECO:0000313" key="2">
    <source>
        <dbReference type="Proteomes" id="UP001177670"/>
    </source>
</evidence>
<name>A0AA40G6J7_9HYME</name>
<reference evidence="1" key="1">
    <citation type="submission" date="2021-10" db="EMBL/GenBank/DDBJ databases">
        <title>Melipona bicolor Genome sequencing and assembly.</title>
        <authorList>
            <person name="Araujo N.S."/>
            <person name="Arias M.C."/>
        </authorList>
    </citation>
    <scope>NUCLEOTIDE SEQUENCE</scope>
    <source>
        <strain evidence="1">USP_2M_L1-L4_2017</strain>
        <tissue evidence="1">Whole body</tissue>
    </source>
</reference>
<organism evidence="1 2">
    <name type="scientific">Melipona bicolor</name>
    <dbReference type="NCBI Taxonomy" id="60889"/>
    <lineage>
        <taxon>Eukaryota</taxon>
        <taxon>Metazoa</taxon>
        <taxon>Ecdysozoa</taxon>
        <taxon>Arthropoda</taxon>
        <taxon>Hexapoda</taxon>
        <taxon>Insecta</taxon>
        <taxon>Pterygota</taxon>
        <taxon>Neoptera</taxon>
        <taxon>Endopterygota</taxon>
        <taxon>Hymenoptera</taxon>
        <taxon>Apocrita</taxon>
        <taxon>Aculeata</taxon>
        <taxon>Apoidea</taxon>
        <taxon>Anthophila</taxon>
        <taxon>Apidae</taxon>
        <taxon>Melipona</taxon>
    </lineage>
</organism>
<accession>A0AA40G6J7</accession>
<dbReference type="Proteomes" id="UP001177670">
    <property type="component" value="Unassembled WGS sequence"/>
</dbReference>